<name>X8DUZ0_9MYCO</name>
<accession>X8DUZ0</accession>
<evidence type="ECO:0000256" key="1">
    <source>
        <dbReference type="SAM" id="MobiDB-lite"/>
    </source>
</evidence>
<sequence length="52" mass="5578">MHPGSDRTDQGANREGPKARRYAPRGPAQPSRGLTTVAALTEAIRYTVVTQA</sequence>
<reference evidence="2 3" key="1">
    <citation type="submission" date="2013-12" db="EMBL/GenBank/DDBJ databases">
        <authorList>
            <person name="Zelazny A."/>
            <person name="Olivier K."/>
            <person name="Holland S."/>
            <person name="Lenaerts A."/>
            <person name="Ordway D."/>
            <person name="DeGroote M.A."/>
            <person name="Parker T."/>
            <person name="Sizemore C."/>
            <person name="Tallon L.J."/>
            <person name="Sadzewicz L.K."/>
            <person name="Sengamalay N."/>
            <person name="Fraser C.M."/>
            <person name="Hine E."/>
            <person name="Shefchek K.A."/>
            <person name="Das S.P."/>
            <person name="Tettelin H."/>
        </authorList>
    </citation>
    <scope>NUCLEOTIDE SEQUENCE [LARGE SCALE GENOMIC DNA]</scope>
    <source>
        <strain evidence="2 3">1513</strain>
    </source>
</reference>
<gene>
    <name evidence="2" type="ORF">I540_2279</name>
</gene>
<evidence type="ECO:0000313" key="3">
    <source>
        <dbReference type="Proteomes" id="UP000023351"/>
    </source>
</evidence>
<proteinExistence type="predicted"/>
<dbReference type="EMBL" id="JAOJ01000002">
    <property type="protein sequence ID" value="EUA71543.1"/>
    <property type="molecule type" value="Genomic_DNA"/>
</dbReference>
<protein>
    <submittedName>
        <fullName evidence="2">Uncharacterized protein</fullName>
    </submittedName>
</protein>
<comment type="caution">
    <text evidence="2">The sequence shown here is derived from an EMBL/GenBank/DDBJ whole genome shotgun (WGS) entry which is preliminary data.</text>
</comment>
<evidence type="ECO:0000313" key="2">
    <source>
        <dbReference type="EMBL" id="EUA71543.1"/>
    </source>
</evidence>
<organism evidence="2 3">
    <name type="scientific">Mycobacteroides abscessus subsp. bolletii 1513</name>
    <dbReference type="NCBI Taxonomy" id="1299321"/>
    <lineage>
        <taxon>Bacteria</taxon>
        <taxon>Bacillati</taxon>
        <taxon>Actinomycetota</taxon>
        <taxon>Actinomycetes</taxon>
        <taxon>Mycobacteriales</taxon>
        <taxon>Mycobacteriaceae</taxon>
        <taxon>Mycobacteroides</taxon>
        <taxon>Mycobacteroides abscessus</taxon>
    </lineage>
</organism>
<dbReference type="Proteomes" id="UP000023351">
    <property type="component" value="Unassembled WGS sequence"/>
</dbReference>
<feature type="region of interest" description="Disordered" evidence="1">
    <location>
        <begin position="1"/>
        <end position="34"/>
    </location>
</feature>
<dbReference type="AlphaFoldDB" id="X8DUZ0"/>